<evidence type="ECO:0008006" key="3">
    <source>
        <dbReference type="Google" id="ProtNLM"/>
    </source>
</evidence>
<proteinExistence type="predicted"/>
<name>A0A7Y5EJ16_9GAMM</name>
<dbReference type="EMBL" id="JABSOD010000022">
    <property type="protein sequence ID" value="NRQ44145.1"/>
    <property type="molecule type" value="Genomic_DNA"/>
</dbReference>
<keyword evidence="2" id="KW-1185">Reference proteome</keyword>
<dbReference type="Proteomes" id="UP000523161">
    <property type="component" value="Unassembled WGS sequence"/>
</dbReference>
<organism evidence="1 2">
    <name type="scientific">Rheinheimera lutimaris</name>
    <dbReference type="NCBI Taxonomy" id="2740584"/>
    <lineage>
        <taxon>Bacteria</taxon>
        <taxon>Pseudomonadati</taxon>
        <taxon>Pseudomonadota</taxon>
        <taxon>Gammaproteobacteria</taxon>
        <taxon>Chromatiales</taxon>
        <taxon>Chromatiaceae</taxon>
        <taxon>Rheinheimera</taxon>
    </lineage>
</organism>
<reference evidence="1 2" key="1">
    <citation type="submission" date="2020-06" db="EMBL/GenBank/DDBJ databases">
        <title>Rheinheimera sp. nov., a marine bacterium isolated from coastal.</title>
        <authorList>
            <person name="Yu Q."/>
            <person name="Qi Y."/>
            <person name="Pu J."/>
        </authorList>
    </citation>
    <scope>NUCLEOTIDE SEQUENCE [LARGE SCALE GENOMIC DNA]</scope>
    <source>
        <strain evidence="1 2">YQF-2</strain>
    </source>
</reference>
<evidence type="ECO:0000313" key="2">
    <source>
        <dbReference type="Proteomes" id="UP000523161"/>
    </source>
</evidence>
<comment type="caution">
    <text evidence="1">The sequence shown here is derived from an EMBL/GenBank/DDBJ whole genome shotgun (WGS) entry which is preliminary data.</text>
</comment>
<accession>A0A7Y5EJ16</accession>
<sequence>MTSEQTEQNSRSFMRYEALKTAIANNEELRLKELLAQHSMQPLEKGYLLDLAKLNNNRAIVAILEAVPVTA</sequence>
<protein>
    <recommendedName>
        <fullName evidence="3">Magnesium transporter</fullName>
    </recommendedName>
</protein>
<dbReference type="AlphaFoldDB" id="A0A7Y5EJ16"/>
<dbReference type="RefSeq" id="WP_173502378.1">
    <property type="nucleotide sequence ID" value="NZ_JABSOD010000022.1"/>
</dbReference>
<evidence type="ECO:0000313" key="1">
    <source>
        <dbReference type="EMBL" id="NRQ44145.1"/>
    </source>
</evidence>
<gene>
    <name evidence="1" type="ORF">HRH59_16495</name>
</gene>